<gene>
    <name evidence="3" type="ORF">HZU75_07590</name>
</gene>
<dbReference type="InterPro" id="IPR015943">
    <property type="entry name" value="WD40/YVTN_repeat-like_dom_sf"/>
</dbReference>
<keyword evidence="4" id="KW-1185">Reference proteome</keyword>
<dbReference type="Proteomes" id="UP000510822">
    <property type="component" value="Chromosome"/>
</dbReference>
<dbReference type="AlphaFoldDB" id="A0A7D5Z6P5"/>
<dbReference type="PANTHER" id="PTHR37957">
    <property type="entry name" value="BLR7070 PROTEIN"/>
    <property type="match status" value="1"/>
</dbReference>
<dbReference type="EMBL" id="CP058952">
    <property type="protein sequence ID" value="QLI81402.1"/>
    <property type="molecule type" value="Genomic_DNA"/>
</dbReference>
<proteinExistence type="predicted"/>
<feature type="domain" description="Phytase-like" evidence="2">
    <location>
        <begin position="58"/>
        <end position="421"/>
    </location>
</feature>
<dbReference type="InterPro" id="IPR027372">
    <property type="entry name" value="Phytase-like_dom"/>
</dbReference>
<evidence type="ECO:0000259" key="1">
    <source>
        <dbReference type="Pfam" id="PF07589"/>
    </source>
</evidence>
<dbReference type="KEGG" id="cfon:HZU75_07590"/>
<dbReference type="SUPFAM" id="SSF75011">
    <property type="entry name" value="3-carboxy-cis,cis-mucoante lactonizing enzyme"/>
    <property type="match status" value="1"/>
</dbReference>
<accession>A0A7D5Z6P5</accession>
<evidence type="ECO:0000259" key="2">
    <source>
        <dbReference type="Pfam" id="PF13449"/>
    </source>
</evidence>
<feature type="domain" description="Ice-binding protein C-terminal" evidence="1">
    <location>
        <begin position="453"/>
        <end position="476"/>
    </location>
</feature>
<evidence type="ECO:0000313" key="4">
    <source>
        <dbReference type="Proteomes" id="UP000510822"/>
    </source>
</evidence>
<organism evidence="3 4">
    <name type="scientific">Chitinibacter fontanus</name>
    <dbReference type="NCBI Taxonomy" id="1737446"/>
    <lineage>
        <taxon>Bacteria</taxon>
        <taxon>Pseudomonadati</taxon>
        <taxon>Pseudomonadota</taxon>
        <taxon>Betaproteobacteria</taxon>
        <taxon>Neisseriales</taxon>
        <taxon>Chitinibacteraceae</taxon>
        <taxon>Chitinibacter</taxon>
    </lineage>
</organism>
<evidence type="ECO:0000313" key="3">
    <source>
        <dbReference type="EMBL" id="QLI81402.1"/>
    </source>
</evidence>
<dbReference type="Pfam" id="PF07589">
    <property type="entry name" value="PEP-CTERM"/>
    <property type="match status" value="1"/>
</dbReference>
<dbReference type="PANTHER" id="PTHR37957:SF1">
    <property type="entry name" value="PHYTASE-LIKE DOMAIN-CONTAINING PROTEIN"/>
    <property type="match status" value="1"/>
</dbReference>
<dbReference type="Pfam" id="PF13449">
    <property type="entry name" value="Phytase-like"/>
    <property type="match status" value="1"/>
</dbReference>
<protein>
    <submittedName>
        <fullName evidence="3">Esterase-like activity of phytase family protein</fullName>
    </submittedName>
</protein>
<dbReference type="NCBIfam" id="TIGR02595">
    <property type="entry name" value="PEP_CTERM"/>
    <property type="match status" value="1"/>
</dbReference>
<dbReference type="InterPro" id="IPR013424">
    <property type="entry name" value="Ice-binding_C"/>
</dbReference>
<sequence>MSEMIRLRVLPILLAGVLAGAAVPAHAAILLGIGEIGGSADLSGLTGTLENGLPANILGGMGSGFAWAGGNTFIATPDRGPNATPWNNKVDETSSYISRFHTLNMSLQANPQAGALPFQVNAKLASTTLLWSADKLNYGTAGTPNTAGLNNTGGRNYFTGRSDAFDASKGSNNSNNARFDPEGVRVSADGKSVFVSDEYGPYVYQFDRATGERIKAFELPGSLAVKTLGATTAAEDKPVNTSGRVANKGMEGLAITPDGKTLVGIMQAPLLQDNKGQVRIVTVDVATGETKQFAYKLTDGSGVSEIVAINDHEFLVDERDGKGLGDGSAAAVKKGYRIDISGATPIPNDSTKGDLSKYLVSKTPTATVDVVAMLTKPSNEGGAGLTAAQVPAKIEGYAFGQDVTFEGKTLHTLWVANDNDFVSGVAGQNKFYVFGLNDSELGGHFVPQAITAPVPEPESYALMGMGLLGLCVVRRRKQRC</sequence>
<name>A0A7D5Z6P5_9NEIS</name>
<dbReference type="Gene3D" id="2.130.10.10">
    <property type="entry name" value="YVTN repeat-like/Quinoprotein amine dehydrogenase"/>
    <property type="match status" value="1"/>
</dbReference>
<reference evidence="3 4" key="1">
    <citation type="journal article" date="2016" name="Int. J. Syst. Evol. Microbiol.">
        <title>Chitinibacter fontanus sp. nov., isolated from a spring.</title>
        <authorList>
            <person name="Sheu S.Y."/>
            <person name="Li Y.S."/>
            <person name="Young C.C."/>
            <person name="Chen W.M."/>
        </authorList>
    </citation>
    <scope>NUCLEOTIDE SEQUENCE [LARGE SCALE GENOMIC DNA]</scope>
    <source>
        <strain evidence="3 4">STM-7</strain>
    </source>
</reference>